<feature type="domain" description="Late embryogenesis abundant protein LEA-2 subgroup" evidence="2">
    <location>
        <begin position="46"/>
        <end position="110"/>
    </location>
</feature>
<evidence type="ECO:0000256" key="1">
    <source>
        <dbReference type="SAM" id="Phobius"/>
    </source>
</evidence>
<organism evidence="3 4">
    <name type="scientific">Candidatus Opimibacter skivensis</name>
    <dbReference type="NCBI Taxonomy" id="2982028"/>
    <lineage>
        <taxon>Bacteria</taxon>
        <taxon>Pseudomonadati</taxon>
        <taxon>Bacteroidota</taxon>
        <taxon>Saprospiria</taxon>
        <taxon>Saprospirales</taxon>
        <taxon>Saprospiraceae</taxon>
        <taxon>Candidatus Opimibacter</taxon>
    </lineage>
</organism>
<dbReference type="Gene3D" id="2.60.40.1820">
    <property type="match status" value="1"/>
</dbReference>
<feature type="transmembrane region" description="Helical" evidence="1">
    <location>
        <begin position="6"/>
        <end position="22"/>
    </location>
</feature>
<dbReference type="InterPro" id="IPR004864">
    <property type="entry name" value="LEA_2"/>
</dbReference>
<name>A0A9D7XRA2_9BACT</name>
<sequence>MRISAGTIVVGGGLVWGGYWLWRKSQLATSLQISLDGFSLPKSLRLRFRNAAGAGVTVNTVFLNLYLGNVKIAEINSKESFFVEPRSQTTVTLNLDINFISLMQTAASLVPVIMSVIGGGPIPKNLSIEGWISAAGNQMLVKQALT</sequence>
<evidence type="ECO:0000259" key="2">
    <source>
        <dbReference type="Pfam" id="PF03168"/>
    </source>
</evidence>
<accession>A0A9D7XRA2</accession>
<dbReference type="SUPFAM" id="SSF117070">
    <property type="entry name" value="LEA14-like"/>
    <property type="match status" value="1"/>
</dbReference>
<keyword evidence="1" id="KW-0812">Transmembrane</keyword>
<keyword evidence="1" id="KW-1133">Transmembrane helix</keyword>
<dbReference type="EMBL" id="JADKGY010000028">
    <property type="protein sequence ID" value="MBK9983846.1"/>
    <property type="molecule type" value="Genomic_DNA"/>
</dbReference>
<comment type="caution">
    <text evidence="3">The sequence shown here is derived from an EMBL/GenBank/DDBJ whole genome shotgun (WGS) entry which is preliminary data.</text>
</comment>
<gene>
    <name evidence="3" type="ORF">IPP15_16005</name>
</gene>
<protein>
    <submittedName>
        <fullName evidence="3">LEA type 2 family protein</fullName>
    </submittedName>
</protein>
<evidence type="ECO:0000313" key="3">
    <source>
        <dbReference type="EMBL" id="MBK9983846.1"/>
    </source>
</evidence>
<dbReference type="AlphaFoldDB" id="A0A9D7XRA2"/>
<evidence type="ECO:0000313" key="4">
    <source>
        <dbReference type="Proteomes" id="UP000808337"/>
    </source>
</evidence>
<keyword evidence="1" id="KW-0472">Membrane</keyword>
<dbReference type="Proteomes" id="UP000808337">
    <property type="component" value="Unassembled WGS sequence"/>
</dbReference>
<proteinExistence type="predicted"/>
<dbReference type="Pfam" id="PF03168">
    <property type="entry name" value="LEA_2"/>
    <property type="match status" value="1"/>
</dbReference>
<reference evidence="3 4" key="1">
    <citation type="submission" date="2020-10" db="EMBL/GenBank/DDBJ databases">
        <title>Connecting structure to function with the recovery of over 1000 high-quality activated sludge metagenome-assembled genomes encoding full-length rRNA genes using long-read sequencing.</title>
        <authorList>
            <person name="Singleton C.M."/>
            <person name="Petriglieri F."/>
            <person name="Kristensen J.M."/>
            <person name="Kirkegaard R.H."/>
            <person name="Michaelsen T.Y."/>
            <person name="Andersen M.H."/>
            <person name="Karst S.M."/>
            <person name="Dueholm M.S."/>
            <person name="Nielsen P.H."/>
            <person name="Albertsen M."/>
        </authorList>
    </citation>
    <scope>NUCLEOTIDE SEQUENCE [LARGE SCALE GENOMIC DNA]</scope>
    <source>
        <strain evidence="3">Ribe_18-Q3-R11-54_MAXAC.273</strain>
    </source>
</reference>